<evidence type="ECO:0000256" key="6">
    <source>
        <dbReference type="ARBA" id="ARBA00023152"/>
    </source>
</evidence>
<dbReference type="Pfam" id="PF00121">
    <property type="entry name" value="TIM"/>
    <property type="match status" value="1"/>
</dbReference>
<proteinExistence type="inferred from homology"/>
<name>A0A4R8M5F6_9BACT</name>
<dbReference type="NCBIfam" id="TIGR00419">
    <property type="entry name" value="tim"/>
    <property type="match status" value="1"/>
</dbReference>
<evidence type="ECO:0000256" key="5">
    <source>
        <dbReference type="ARBA" id="ARBA00022490"/>
    </source>
</evidence>
<gene>
    <name evidence="8" type="primary">tpiA</name>
    <name evidence="10" type="ORF">C8D99_1198</name>
</gene>
<feature type="binding site" evidence="8">
    <location>
        <position position="177"/>
    </location>
    <ligand>
        <name>substrate</name>
    </ligand>
</feature>
<dbReference type="Proteomes" id="UP000295066">
    <property type="component" value="Unassembled WGS sequence"/>
</dbReference>
<dbReference type="InterPro" id="IPR020861">
    <property type="entry name" value="Triosephosphate_isomerase_AS"/>
</dbReference>
<dbReference type="GO" id="GO:0005829">
    <property type="term" value="C:cytosol"/>
    <property type="evidence" value="ECO:0007669"/>
    <property type="project" value="TreeGrafter"/>
</dbReference>
<feature type="active site" description="Electrophile" evidence="8">
    <location>
        <position position="99"/>
    </location>
</feature>
<comment type="catalytic activity">
    <reaction evidence="1 8 9">
        <text>D-glyceraldehyde 3-phosphate = dihydroxyacetone phosphate</text>
        <dbReference type="Rhea" id="RHEA:18585"/>
        <dbReference type="ChEBI" id="CHEBI:57642"/>
        <dbReference type="ChEBI" id="CHEBI:59776"/>
        <dbReference type="EC" id="5.3.1.1"/>
    </reaction>
</comment>
<comment type="pathway">
    <text evidence="8 9">Carbohydrate biosynthesis; gluconeogenesis.</text>
</comment>
<dbReference type="CDD" id="cd00311">
    <property type="entry name" value="TIM"/>
    <property type="match status" value="1"/>
</dbReference>
<dbReference type="UniPathway" id="UPA00138"/>
<dbReference type="SUPFAM" id="SSF51351">
    <property type="entry name" value="Triosephosphate isomerase (TIM)"/>
    <property type="match status" value="1"/>
</dbReference>
<dbReference type="PROSITE" id="PS51440">
    <property type="entry name" value="TIM_2"/>
    <property type="match status" value="1"/>
</dbReference>
<protein>
    <recommendedName>
        <fullName evidence="8 9">Triosephosphate isomerase</fullName>
        <shortName evidence="8">TIM</shortName>
        <shortName evidence="8">TPI</shortName>
        <ecNumber evidence="8 9">5.3.1.1</ecNumber>
    </recommendedName>
    <alternativeName>
        <fullName evidence="8">Triose-phosphate isomerase</fullName>
    </alternativeName>
</protein>
<evidence type="ECO:0000256" key="9">
    <source>
        <dbReference type="RuleBase" id="RU363013"/>
    </source>
</evidence>
<dbReference type="GO" id="GO:0019563">
    <property type="term" value="P:glycerol catabolic process"/>
    <property type="evidence" value="ECO:0007669"/>
    <property type="project" value="TreeGrafter"/>
</dbReference>
<comment type="caution">
    <text evidence="10">The sequence shown here is derived from an EMBL/GenBank/DDBJ whole genome shotgun (WGS) entry which is preliminary data.</text>
</comment>
<comment type="function">
    <text evidence="8">Involved in the gluconeogenesis. Catalyzes stereospecifically the conversion of dihydroxyacetone phosphate (DHAP) to D-glyceraldehyde-3-phosphate (G3P).</text>
</comment>
<keyword evidence="7 8" id="KW-0413">Isomerase</keyword>
<reference evidence="10 11" key="1">
    <citation type="submission" date="2019-03" db="EMBL/GenBank/DDBJ databases">
        <title>Genomic Encyclopedia of Type Strains, Phase IV (KMG-IV): sequencing the most valuable type-strain genomes for metagenomic binning, comparative biology and taxonomic classification.</title>
        <authorList>
            <person name="Goeker M."/>
        </authorList>
    </citation>
    <scope>NUCLEOTIDE SEQUENCE [LARGE SCALE GENOMIC DNA]</scope>
    <source>
        <strain evidence="10 11">DSM 25964</strain>
    </source>
</reference>
<feature type="binding site" evidence="8">
    <location>
        <position position="215"/>
    </location>
    <ligand>
        <name>substrate</name>
    </ligand>
</feature>
<evidence type="ECO:0000256" key="7">
    <source>
        <dbReference type="ARBA" id="ARBA00023235"/>
    </source>
</evidence>
<evidence type="ECO:0000256" key="4">
    <source>
        <dbReference type="ARBA" id="ARBA00022432"/>
    </source>
</evidence>
<dbReference type="InterPro" id="IPR035990">
    <property type="entry name" value="TIM_sf"/>
</dbReference>
<evidence type="ECO:0000256" key="3">
    <source>
        <dbReference type="ARBA" id="ARBA00007422"/>
    </source>
</evidence>
<dbReference type="PANTHER" id="PTHR21139:SF42">
    <property type="entry name" value="TRIOSEPHOSPHATE ISOMERASE"/>
    <property type="match status" value="1"/>
</dbReference>
<keyword evidence="11" id="KW-1185">Reference proteome</keyword>
<feature type="active site" description="Proton acceptor" evidence="8">
    <location>
        <position position="171"/>
    </location>
</feature>
<dbReference type="FunFam" id="3.20.20.70:FF:000016">
    <property type="entry name" value="Triosephosphate isomerase"/>
    <property type="match status" value="1"/>
</dbReference>
<dbReference type="EC" id="5.3.1.1" evidence="8 9"/>
<dbReference type="RefSeq" id="WP_133958648.1">
    <property type="nucleotide sequence ID" value="NZ_SORI01000019.1"/>
</dbReference>
<dbReference type="PANTHER" id="PTHR21139">
    <property type="entry name" value="TRIOSEPHOSPHATE ISOMERASE"/>
    <property type="match status" value="1"/>
</dbReference>
<dbReference type="Gene3D" id="3.20.20.70">
    <property type="entry name" value="Aldolase class I"/>
    <property type="match status" value="1"/>
</dbReference>
<evidence type="ECO:0000256" key="2">
    <source>
        <dbReference type="ARBA" id="ARBA00004680"/>
    </source>
</evidence>
<evidence type="ECO:0000313" key="11">
    <source>
        <dbReference type="Proteomes" id="UP000295066"/>
    </source>
</evidence>
<evidence type="ECO:0000256" key="8">
    <source>
        <dbReference type="HAMAP-Rule" id="MF_00147"/>
    </source>
</evidence>
<keyword evidence="5 8" id="KW-0963">Cytoplasm</keyword>
<feature type="binding site" evidence="8">
    <location>
        <begin position="236"/>
        <end position="237"/>
    </location>
    <ligand>
        <name>substrate</name>
    </ligand>
</feature>
<dbReference type="GO" id="GO:0006096">
    <property type="term" value="P:glycolytic process"/>
    <property type="evidence" value="ECO:0007669"/>
    <property type="project" value="UniProtKB-UniRule"/>
</dbReference>
<comment type="pathway">
    <text evidence="2 8 9">Carbohydrate degradation; glycolysis; D-glyceraldehyde 3-phosphate from glycerone phosphate: step 1/1.</text>
</comment>
<comment type="subunit">
    <text evidence="8 9">Homodimer.</text>
</comment>
<dbReference type="UniPathway" id="UPA00109">
    <property type="reaction ID" value="UER00189"/>
</dbReference>
<comment type="subcellular location">
    <subcellularLocation>
        <location evidence="8 9">Cytoplasm</location>
    </subcellularLocation>
</comment>
<dbReference type="InterPro" id="IPR022896">
    <property type="entry name" value="TrioseP_Isoase_bac/euk"/>
</dbReference>
<dbReference type="GO" id="GO:0046166">
    <property type="term" value="P:glyceraldehyde-3-phosphate biosynthetic process"/>
    <property type="evidence" value="ECO:0007669"/>
    <property type="project" value="TreeGrafter"/>
</dbReference>
<dbReference type="HAMAP" id="MF_00147_B">
    <property type="entry name" value="TIM_B"/>
    <property type="match status" value="1"/>
</dbReference>
<dbReference type="InterPro" id="IPR013785">
    <property type="entry name" value="Aldolase_TIM"/>
</dbReference>
<dbReference type="OrthoDB" id="9809429at2"/>
<sequence length="258" mass="27594">MKKIYLYGNWKMNMLPEEGEAFCRSLADRITGSLYGSDLVDICLFPPFLTVPSVLKALPGSPVSAGAQDGYFEDRGAYTGAVSMDMVRSAGCTHVLAGHSERRHIFGETDEIVAKKLRKALDVGLKAVLCFGETLEERESGKTIQVVQNQLLSAFQSVPGEHAQDLILAYEPVWAIGTGKNASPDDAQEVCAFAAKLASGTFGGQSRIPVLYGGSVKDSNAGELLSRPDIHGALVGGASLKVDSFLAIYENYRKLSAG</sequence>
<keyword evidence="6 8" id="KW-0324">Glycolysis</keyword>
<feature type="binding site" evidence="8">
    <location>
        <begin position="9"/>
        <end position="11"/>
    </location>
    <ligand>
        <name>substrate</name>
    </ligand>
</feature>
<dbReference type="GO" id="GO:0006094">
    <property type="term" value="P:gluconeogenesis"/>
    <property type="evidence" value="ECO:0007669"/>
    <property type="project" value="UniProtKB-UniRule"/>
</dbReference>
<keyword evidence="4 8" id="KW-0312">Gluconeogenesis</keyword>
<dbReference type="PROSITE" id="PS00171">
    <property type="entry name" value="TIM_1"/>
    <property type="match status" value="1"/>
</dbReference>
<accession>A0A4R8M5F6</accession>
<organism evidence="10 11">
    <name type="scientific">Aminivibrio pyruvatiphilus</name>
    <dbReference type="NCBI Taxonomy" id="1005740"/>
    <lineage>
        <taxon>Bacteria</taxon>
        <taxon>Thermotogati</taxon>
        <taxon>Synergistota</taxon>
        <taxon>Synergistia</taxon>
        <taxon>Synergistales</taxon>
        <taxon>Aminobacteriaceae</taxon>
        <taxon>Aminivibrio</taxon>
    </lineage>
</organism>
<comment type="similarity">
    <text evidence="3 8 9">Belongs to the triosephosphate isomerase family.</text>
</comment>
<evidence type="ECO:0000313" key="10">
    <source>
        <dbReference type="EMBL" id="TDY56061.1"/>
    </source>
</evidence>
<dbReference type="EMBL" id="SORI01000019">
    <property type="protein sequence ID" value="TDY56061.1"/>
    <property type="molecule type" value="Genomic_DNA"/>
</dbReference>
<dbReference type="InterPro" id="IPR000652">
    <property type="entry name" value="Triosephosphate_isomerase"/>
</dbReference>
<dbReference type="AlphaFoldDB" id="A0A4R8M5F6"/>
<evidence type="ECO:0000256" key="1">
    <source>
        <dbReference type="ARBA" id="ARBA00000474"/>
    </source>
</evidence>
<dbReference type="GO" id="GO:0004807">
    <property type="term" value="F:triose-phosphate isomerase activity"/>
    <property type="evidence" value="ECO:0007669"/>
    <property type="project" value="UniProtKB-UniRule"/>
</dbReference>